<feature type="domain" description="Transposase putative helix-turn-helix" evidence="10">
    <location>
        <begin position="3"/>
        <end position="42"/>
    </location>
</feature>
<dbReference type="AlphaFoldDB" id="A0A2G4EX97"/>
<dbReference type="OrthoDB" id="443538at2"/>
<keyword evidence="6" id="KW-0238">DNA-binding</keyword>
<evidence type="ECO:0000256" key="5">
    <source>
        <dbReference type="ARBA" id="ARBA00022833"/>
    </source>
</evidence>
<comment type="similarity">
    <text evidence="1">In the C-terminal section; belongs to the transposase 35 family.</text>
</comment>
<dbReference type="InterPro" id="IPR051399">
    <property type="entry name" value="RNA-guided_DNA_endo/Transpos"/>
</dbReference>
<evidence type="ECO:0000256" key="3">
    <source>
        <dbReference type="ARBA" id="ARBA00022578"/>
    </source>
</evidence>
<evidence type="ECO:0000256" key="7">
    <source>
        <dbReference type="ARBA" id="ARBA00023172"/>
    </source>
</evidence>
<keyword evidence="3" id="KW-0815">Transposition</keyword>
<keyword evidence="7" id="KW-0233">DNA recombination</keyword>
<dbReference type="Pfam" id="PF12323">
    <property type="entry name" value="HTH_OrfB_IS605"/>
    <property type="match status" value="1"/>
</dbReference>
<evidence type="ECO:0000256" key="6">
    <source>
        <dbReference type="ARBA" id="ARBA00023125"/>
    </source>
</evidence>
<evidence type="ECO:0000259" key="10">
    <source>
        <dbReference type="Pfam" id="PF12323"/>
    </source>
</evidence>
<evidence type="ECO:0000313" key="12">
    <source>
        <dbReference type="Proteomes" id="UP000226442"/>
    </source>
</evidence>
<comment type="caution">
    <text evidence="11">The sequence shown here is derived from an EMBL/GenBank/DDBJ whole genome shotgun (WGS) entry which is preliminary data.</text>
</comment>
<evidence type="ECO:0000313" key="11">
    <source>
        <dbReference type="EMBL" id="PHX54164.1"/>
    </source>
</evidence>
<dbReference type="GO" id="GO:0003677">
    <property type="term" value="F:DNA binding"/>
    <property type="evidence" value="ECO:0007669"/>
    <property type="project" value="UniProtKB-KW"/>
</dbReference>
<keyword evidence="12" id="KW-1185">Reference proteome</keyword>
<evidence type="ECO:0000256" key="2">
    <source>
        <dbReference type="ARBA" id="ARBA00011044"/>
    </source>
</evidence>
<dbReference type="InterPro" id="IPR021027">
    <property type="entry name" value="Transposase_put_HTH"/>
</dbReference>
<feature type="domain" description="Cas12f1-like TNB" evidence="9">
    <location>
        <begin position="290"/>
        <end position="356"/>
    </location>
</feature>
<evidence type="ECO:0000259" key="9">
    <source>
        <dbReference type="Pfam" id="PF07282"/>
    </source>
</evidence>
<dbReference type="GO" id="GO:0032196">
    <property type="term" value="P:transposition"/>
    <property type="evidence" value="ECO:0007669"/>
    <property type="project" value="UniProtKB-KW"/>
</dbReference>
<dbReference type="Pfam" id="PF07282">
    <property type="entry name" value="Cas12f1-like_TNB"/>
    <property type="match status" value="1"/>
</dbReference>
<proteinExistence type="inferred from homology"/>
<reference evidence="11" key="1">
    <citation type="submission" date="2017-10" db="EMBL/GenBank/DDBJ databases">
        <title>Draft genome sequence of the planktic cyanobacteria Tychonema bourrellyi isolated from alpine lentic freshwater.</title>
        <authorList>
            <person name="Tett A."/>
            <person name="Armanini F."/>
            <person name="Asnicar F."/>
            <person name="Boscaini A."/>
            <person name="Pasolli E."/>
            <person name="Zolfo M."/>
            <person name="Donati C."/>
            <person name="Salmaso N."/>
            <person name="Segata N."/>
        </authorList>
    </citation>
    <scope>NUCLEOTIDE SEQUENCE</scope>
    <source>
        <strain evidence="11">FEM_GT703</strain>
    </source>
</reference>
<dbReference type="NCBIfam" id="TIGR01766">
    <property type="entry name" value="IS200/IS605 family accessory protein TnpB-like domain"/>
    <property type="match status" value="1"/>
</dbReference>
<dbReference type="PANTHER" id="PTHR30405:SF25">
    <property type="entry name" value="RNA-GUIDED DNA ENDONUCLEASE INSQ-RELATED"/>
    <property type="match status" value="1"/>
</dbReference>
<sequence length="363" mass="41232">MFAIKRALKLNNQEATLLAKHAGFRRVVFNMGLSLRTQMYGEAKLSDNKVINEVKKVLTNYVKKQPQFNWMNQLSSRVYQNALIDLKDAFSRYRSGKSGHPRFNRRRDGQSFTVDSSNGKVLLAAGNTIKIPTLGTFRLHEPLECSVVSQTFTLSKSGSRWFVSFCVDADRLPDQQLQDSVGIDVGIKSFATLSNDRVFDAPKPLKQAKTKLARLQRKASKQVKGSNNQRKTYNKIRRIHARISAIRKDFIHKLTTYLAKSFQLIKIEDLNVKGMMANHKLAGAISDLGFYEFQRQLEYKCQMYGASLVLVDRWFPSSKLFSNCGSKKEMPLNLRTYDCPVCGRSIDRDLNASLNILNSQPSA</sequence>
<accession>A0A2G4EX97</accession>
<evidence type="ECO:0000256" key="1">
    <source>
        <dbReference type="ARBA" id="ARBA00008761"/>
    </source>
</evidence>
<gene>
    <name evidence="11" type="ORF">CP500_017570</name>
</gene>
<dbReference type="GO" id="GO:0006310">
    <property type="term" value="P:DNA recombination"/>
    <property type="evidence" value="ECO:0007669"/>
    <property type="project" value="UniProtKB-KW"/>
</dbReference>
<dbReference type="PANTHER" id="PTHR30405">
    <property type="entry name" value="TRANSPOSASE"/>
    <property type="match status" value="1"/>
</dbReference>
<name>A0A2G4EX97_9CYAN</name>
<dbReference type="NCBIfam" id="NF040570">
    <property type="entry name" value="guided_TnpB"/>
    <property type="match status" value="1"/>
</dbReference>
<dbReference type="Pfam" id="PF01385">
    <property type="entry name" value="OrfB_IS605"/>
    <property type="match status" value="1"/>
</dbReference>
<organism evidence="11 12">
    <name type="scientific">Tychonema bourrellyi FEM_GT703</name>
    <dbReference type="NCBI Taxonomy" id="2040638"/>
    <lineage>
        <taxon>Bacteria</taxon>
        <taxon>Bacillati</taxon>
        <taxon>Cyanobacteriota</taxon>
        <taxon>Cyanophyceae</taxon>
        <taxon>Oscillatoriophycideae</taxon>
        <taxon>Oscillatoriales</taxon>
        <taxon>Microcoleaceae</taxon>
        <taxon>Tychonema</taxon>
    </lineage>
</organism>
<comment type="similarity">
    <text evidence="2">In the N-terminal section; belongs to the transposase 2 family.</text>
</comment>
<dbReference type="Proteomes" id="UP000226442">
    <property type="component" value="Unassembled WGS sequence"/>
</dbReference>
<keyword evidence="5" id="KW-0862">Zinc</keyword>
<dbReference type="EMBL" id="NXIB02000119">
    <property type="protein sequence ID" value="PHX54164.1"/>
    <property type="molecule type" value="Genomic_DNA"/>
</dbReference>
<dbReference type="InterPro" id="IPR010095">
    <property type="entry name" value="Cas12f1-like_TNB"/>
</dbReference>
<evidence type="ECO:0000259" key="8">
    <source>
        <dbReference type="Pfam" id="PF01385"/>
    </source>
</evidence>
<dbReference type="GO" id="GO:0046872">
    <property type="term" value="F:metal ion binding"/>
    <property type="evidence" value="ECO:0007669"/>
    <property type="project" value="UniProtKB-KW"/>
</dbReference>
<protein>
    <submittedName>
        <fullName evidence="11">Transposase</fullName>
    </submittedName>
</protein>
<keyword evidence="4" id="KW-0479">Metal-binding</keyword>
<evidence type="ECO:0000256" key="4">
    <source>
        <dbReference type="ARBA" id="ARBA00022723"/>
    </source>
</evidence>
<dbReference type="RefSeq" id="WP_096832343.1">
    <property type="nucleotide sequence ID" value="NZ_NXIB02000119.1"/>
</dbReference>
<dbReference type="InterPro" id="IPR001959">
    <property type="entry name" value="Transposase"/>
</dbReference>
<feature type="domain" description="Probable transposase IS891/IS1136/IS1341" evidence="8">
    <location>
        <begin position="164"/>
        <end position="277"/>
    </location>
</feature>